<proteinExistence type="predicted"/>
<reference evidence="1 2" key="1">
    <citation type="journal article" date="2020" name="Cell">
        <title>Large-Scale Comparative Analyses of Tick Genomes Elucidate Their Genetic Diversity and Vector Capacities.</title>
        <authorList>
            <consortium name="Tick Genome and Microbiome Consortium (TIGMIC)"/>
            <person name="Jia N."/>
            <person name="Wang J."/>
            <person name="Shi W."/>
            <person name="Du L."/>
            <person name="Sun Y."/>
            <person name="Zhan W."/>
            <person name="Jiang J.F."/>
            <person name="Wang Q."/>
            <person name="Zhang B."/>
            <person name="Ji P."/>
            <person name="Bell-Sakyi L."/>
            <person name="Cui X.M."/>
            <person name="Yuan T.T."/>
            <person name="Jiang B.G."/>
            <person name="Yang W.F."/>
            <person name="Lam T.T."/>
            <person name="Chang Q.C."/>
            <person name="Ding S.J."/>
            <person name="Wang X.J."/>
            <person name="Zhu J.G."/>
            <person name="Ruan X.D."/>
            <person name="Zhao L."/>
            <person name="Wei J.T."/>
            <person name="Ye R.Z."/>
            <person name="Que T.C."/>
            <person name="Du C.H."/>
            <person name="Zhou Y.H."/>
            <person name="Cheng J.X."/>
            <person name="Dai P.F."/>
            <person name="Guo W.B."/>
            <person name="Han X.H."/>
            <person name="Huang E.J."/>
            <person name="Li L.F."/>
            <person name="Wei W."/>
            <person name="Gao Y.C."/>
            <person name="Liu J.Z."/>
            <person name="Shao H.Z."/>
            <person name="Wang X."/>
            <person name="Wang C.C."/>
            <person name="Yang T.C."/>
            <person name="Huo Q.B."/>
            <person name="Li W."/>
            <person name="Chen H.Y."/>
            <person name="Chen S.E."/>
            <person name="Zhou L.G."/>
            <person name="Ni X.B."/>
            <person name="Tian J.H."/>
            <person name="Sheng Y."/>
            <person name="Liu T."/>
            <person name="Pan Y.S."/>
            <person name="Xia L.Y."/>
            <person name="Li J."/>
            <person name="Zhao F."/>
            <person name="Cao W.C."/>
        </authorList>
    </citation>
    <scope>NUCLEOTIDE SEQUENCE [LARGE SCALE GENOMIC DNA]</scope>
    <source>
        <strain evidence="1">Iper-2018</strain>
    </source>
</reference>
<organism evidence="1 2">
    <name type="scientific">Ixodes persulcatus</name>
    <name type="common">Taiga tick</name>
    <dbReference type="NCBI Taxonomy" id="34615"/>
    <lineage>
        <taxon>Eukaryota</taxon>
        <taxon>Metazoa</taxon>
        <taxon>Ecdysozoa</taxon>
        <taxon>Arthropoda</taxon>
        <taxon>Chelicerata</taxon>
        <taxon>Arachnida</taxon>
        <taxon>Acari</taxon>
        <taxon>Parasitiformes</taxon>
        <taxon>Ixodida</taxon>
        <taxon>Ixodoidea</taxon>
        <taxon>Ixodidae</taxon>
        <taxon>Ixodinae</taxon>
        <taxon>Ixodes</taxon>
    </lineage>
</organism>
<dbReference type="EMBL" id="JABSTQ010010245">
    <property type="protein sequence ID" value="KAG0422340.1"/>
    <property type="molecule type" value="Genomic_DNA"/>
</dbReference>
<keyword evidence="2" id="KW-1185">Reference proteome</keyword>
<sequence length="335" mass="38157">MSVRKDLPELRLVVVGDSQCGKTGLLSTFVYDLFPTTHVATTLDNHATLIKWRRQMVRLSLWDTAGSSEYDSLRPLAYPQASAVVVCFALDDRDSLINVERKWVPEVRRRLPRVPIVLVGNKRDLREHQAPSYQLNPCRGPLITTLQGKMIAEHIRASAYVECSAIMQQGLDQVFEAAVTAAIATTEQVPKTTTESGQELTGCAPISRYFAEQSTKGKEIWGNTPQDRAEIQQWLEYRALHLDEVVPTQEAVHEILQELNCYMGDRTYFVGNGLTVADIFMYYSLHSYFAALTFRDKERYHHLSRWLALVQHQEALRQSLPLVTFSKTPLYRVLN</sequence>
<name>A0AC60PP70_IXOPE</name>
<evidence type="ECO:0000313" key="1">
    <source>
        <dbReference type="EMBL" id="KAG0422340.1"/>
    </source>
</evidence>
<protein>
    <submittedName>
        <fullName evidence="1">Uncharacterized protein</fullName>
    </submittedName>
</protein>
<gene>
    <name evidence="1" type="ORF">HPB47_001823</name>
</gene>
<dbReference type="Proteomes" id="UP000805193">
    <property type="component" value="Unassembled WGS sequence"/>
</dbReference>
<accession>A0AC60PP70</accession>
<comment type="caution">
    <text evidence="1">The sequence shown here is derived from an EMBL/GenBank/DDBJ whole genome shotgun (WGS) entry which is preliminary data.</text>
</comment>
<evidence type="ECO:0000313" key="2">
    <source>
        <dbReference type="Proteomes" id="UP000805193"/>
    </source>
</evidence>